<evidence type="ECO:0000256" key="1">
    <source>
        <dbReference type="SAM" id="MobiDB-lite"/>
    </source>
</evidence>
<name>A0AA88E0G3_FICCA</name>
<feature type="region of interest" description="Disordered" evidence="1">
    <location>
        <begin position="203"/>
        <end position="246"/>
    </location>
</feature>
<feature type="compositionally biased region" description="Basic and acidic residues" evidence="1">
    <location>
        <begin position="204"/>
        <end position="217"/>
    </location>
</feature>
<dbReference type="PANTHER" id="PTHR24177:SF103">
    <property type="entry name" value="PGG DOMAIN-CONTAINING PROTEIN"/>
    <property type="match status" value="1"/>
</dbReference>
<dbReference type="GO" id="GO:0016020">
    <property type="term" value="C:membrane"/>
    <property type="evidence" value="ECO:0007669"/>
    <property type="project" value="TreeGrafter"/>
</dbReference>
<dbReference type="EMBL" id="BTGU01000253">
    <property type="protein sequence ID" value="GMN65672.1"/>
    <property type="molecule type" value="Genomic_DNA"/>
</dbReference>
<dbReference type="InterPro" id="IPR036770">
    <property type="entry name" value="Ankyrin_rpt-contain_sf"/>
</dbReference>
<keyword evidence="2" id="KW-0472">Membrane</keyword>
<reference evidence="3" key="1">
    <citation type="submission" date="2023-07" db="EMBL/GenBank/DDBJ databases">
        <title>draft genome sequence of fig (Ficus carica).</title>
        <authorList>
            <person name="Takahashi T."/>
            <person name="Nishimura K."/>
        </authorList>
    </citation>
    <scope>NUCLEOTIDE SEQUENCE</scope>
</reference>
<organism evidence="3 4">
    <name type="scientific">Ficus carica</name>
    <name type="common">Common fig</name>
    <dbReference type="NCBI Taxonomy" id="3494"/>
    <lineage>
        <taxon>Eukaryota</taxon>
        <taxon>Viridiplantae</taxon>
        <taxon>Streptophyta</taxon>
        <taxon>Embryophyta</taxon>
        <taxon>Tracheophyta</taxon>
        <taxon>Spermatophyta</taxon>
        <taxon>Magnoliopsida</taxon>
        <taxon>eudicotyledons</taxon>
        <taxon>Gunneridae</taxon>
        <taxon>Pentapetalae</taxon>
        <taxon>rosids</taxon>
        <taxon>fabids</taxon>
        <taxon>Rosales</taxon>
        <taxon>Moraceae</taxon>
        <taxon>Ficeae</taxon>
        <taxon>Ficus</taxon>
    </lineage>
</organism>
<proteinExistence type="predicted"/>
<dbReference type="Proteomes" id="UP001187192">
    <property type="component" value="Unassembled WGS sequence"/>
</dbReference>
<dbReference type="AlphaFoldDB" id="A0AA88E0G3"/>
<comment type="caution">
    <text evidence="3">The sequence shown here is derived from an EMBL/GenBank/DDBJ whole genome shotgun (WGS) entry which is preliminary data.</text>
</comment>
<accession>A0AA88E0G3</accession>
<evidence type="ECO:0000256" key="2">
    <source>
        <dbReference type="SAM" id="Phobius"/>
    </source>
</evidence>
<sequence length="392" mass="44602">MPLVRNRLRLNRASSTIVGYSLCFLCFFYLCFTQESPPNMLIASSTIVRWIEIERPRSRPLINRTSSNTPYALDQAIRWRFDKRIYMPLLDLKASQHMLESIEEFAYSYFNTRDFHTSNNLRRYVERAIIPLQVGEGMGVKGLGKQSASGSRLVKQIHILMLVVLGMGYIRVNRLKQLKEKHTWSVQVTTKLIENSPNLYAYDKGGEGDTRSMERNAKLPNPESGLQDLSDELESEESTRTNKHSSTINAKKLETAMIIAARNGITEMAEVILKKFPMAVNDVDAEKKNIVLLAVETRQLKLYKKLLNIVKDNAFGRVDINGNSALHLAAKLRKNDHSSWPIPGSALQMQWEIKWAAQNWRKPSPPSSLPPWSTALSLRWGCKTGHAAVPYN</sequence>
<keyword evidence="4" id="KW-1185">Reference proteome</keyword>
<evidence type="ECO:0000313" key="3">
    <source>
        <dbReference type="EMBL" id="GMN65672.1"/>
    </source>
</evidence>
<dbReference type="PANTHER" id="PTHR24177">
    <property type="entry name" value="CASKIN"/>
    <property type="match status" value="1"/>
</dbReference>
<protein>
    <submittedName>
        <fullName evidence="3">Uncharacterized protein</fullName>
    </submittedName>
</protein>
<feature type="transmembrane region" description="Helical" evidence="2">
    <location>
        <begin position="12"/>
        <end position="30"/>
    </location>
</feature>
<gene>
    <name evidence="3" type="ORF">TIFTF001_034740</name>
</gene>
<keyword evidence="2" id="KW-0812">Transmembrane</keyword>
<keyword evidence="2" id="KW-1133">Transmembrane helix</keyword>
<evidence type="ECO:0000313" key="4">
    <source>
        <dbReference type="Proteomes" id="UP001187192"/>
    </source>
</evidence>
<dbReference type="Gene3D" id="1.25.40.20">
    <property type="entry name" value="Ankyrin repeat-containing domain"/>
    <property type="match status" value="1"/>
</dbReference>
<dbReference type="SUPFAM" id="SSF48403">
    <property type="entry name" value="Ankyrin repeat"/>
    <property type="match status" value="1"/>
</dbReference>